<feature type="compositionally biased region" description="Gly residues" evidence="1">
    <location>
        <begin position="81"/>
        <end position="99"/>
    </location>
</feature>
<dbReference type="Proteomes" id="UP000291343">
    <property type="component" value="Unassembled WGS sequence"/>
</dbReference>
<protein>
    <submittedName>
        <fullName evidence="2">Uncharacterized protein</fullName>
    </submittedName>
</protein>
<dbReference type="InParanoid" id="A0A482XNS6"/>
<feature type="region of interest" description="Disordered" evidence="1">
    <location>
        <begin position="48"/>
        <end position="122"/>
    </location>
</feature>
<comment type="caution">
    <text evidence="2">The sequence shown here is derived from an EMBL/GenBank/DDBJ whole genome shotgun (WGS) entry which is preliminary data.</text>
</comment>
<organism evidence="2 3">
    <name type="scientific">Laodelphax striatellus</name>
    <name type="common">Small brown planthopper</name>
    <name type="synonym">Delphax striatella</name>
    <dbReference type="NCBI Taxonomy" id="195883"/>
    <lineage>
        <taxon>Eukaryota</taxon>
        <taxon>Metazoa</taxon>
        <taxon>Ecdysozoa</taxon>
        <taxon>Arthropoda</taxon>
        <taxon>Hexapoda</taxon>
        <taxon>Insecta</taxon>
        <taxon>Pterygota</taxon>
        <taxon>Neoptera</taxon>
        <taxon>Paraneoptera</taxon>
        <taxon>Hemiptera</taxon>
        <taxon>Auchenorrhyncha</taxon>
        <taxon>Fulgoroidea</taxon>
        <taxon>Delphacidae</taxon>
        <taxon>Criomorphinae</taxon>
        <taxon>Laodelphax</taxon>
    </lineage>
</organism>
<dbReference type="EMBL" id="QKKF02003355">
    <property type="protein sequence ID" value="RZF47815.1"/>
    <property type="molecule type" value="Genomic_DNA"/>
</dbReference>
<name>A0A482XNS6_LAOST</name>
<dbReference type="AlphaFoldDB" id="A0A482XNS6"/>
<evidence type="ECO:0000256" key="1">
    <source>
        <dbReference type="SAM" id="MobiDB-lite"/>
    </source>
</evidence>
<sequence>MATRRKNCRNGSLGAGDGPFTHIFSTCRSCGTLAVRGPALRTAVRAYTAGSTRSAKRSLPGGGRTPPGPRQRVHSGEGEDAAGGGVCGRGRHAAGGGAAAVGAGRRRPCHHGRGSRQVALHH</sequence>
<evidence type="ECO:0000313" key="2">
    <source>
        <dbReference type="EMBL" id="RZF47815.1"/>
    </source>
</evidence>
<accession>A0A482XNS6</accession>
<evidence type="ECO:0000313" key="3">
    <source>
        <dbReference type="Proteomes" id="UP000291343"/>
    </source>
</evidence>
<gene>
    <name evidence="2" type="ORF">LSTR_LSTR015630</name>
</gene>
<feature type="compositionally biased region" description="Basic residues" evidence="1">
    <location>
        <begin position="104"/>
        <end position="122"/>
    </location>
</feature>
<reference evidence="2 3" key="1">
    <citation type="journal article" date="2017" name="Gigascience">
        <title>Genome sequence of the small brown planthopper, Laodelphax striatellus.</title>
        <authorList>
            <person name="Zhu J."/>
            <person name="Jiang F."/>
            <person name="Wang X."/>
            <person name="Yang P."/>
            <person name="Bao Y."/>
            <person name="Zhao W."/>
            <person name="Wang W."/>
            <person name="Lu H."/>
            <person name="Wang Q."/>
            <person name="Cui N."/>
            <person name="Li J."/>
            <person name="Chen X."/>
            <person name="Luo L."/>
            <person name="Yu J."/>
            <person name="Kang L."/>
            <person name="Cui F."/>
        </authorList>
    </citation>
    <scope>NUCLEOTIDE SEQUENCE [LARGE SCALE GENOMIC DNA]</scope>
    <source>
        <strain evidence="2">Lst14</strain>
    </source>
</reference>
<keyword evidence="3" id="KW-1185">Reference proteome</keyword>
<proteinExistence type="predicted"/>